<proteinExistence type="predicted"/>
<organism evidence="2 3">
    <name type="scientific">Legionella drozanskii LLAP-1</name>
    <dbReference type="NCBI Taxonomy" id="1212489"/>
    <lineage>
        <taxon>Bacteria</taxon>
        <taxon>Pseudomonadati</taxon>
        <taxon>Pseudomonadota</taxon>
        <taxon>Gammaproteobacteria</taxon>
        <taxon>Legionellales</taxon>
        <taxon>Legionellaceae</taxon>
        <taxon>Legionella</taxon>
    </lineage>
</organism>
<keyword evidence="1" id="KW-0812">Transmembrane</keyword>
<gene>
    <name evidence="2" type="ORF">Ldro_2518</name>
</gene>
<protein>
    <submittedName>
        <fullName evidence="2">Uncharacterized protein</fullName>
    </submittedName>
</protein>
<keyword evidence="1" id="KW-1133">Transmembrane helix</keyword>
<evidence type="ECO:0000313" key="3">
    <source>
        <dbReference type="Proteomes" id="UP000054736"/>
    </source>
</evidence>
<dbReference type="AlphaFoldDB" id="A0A0W0SPM0"/>
<dbReference type="OrthoDB" id="5646298at2"/>
<evidence type="ECO:0000313" key="2">
    <source>
        <dbReference type="EMBL" id="KTC85346.1"/>
    </source>
</evidence>
<comment type="caution">
    <text evidence="2">The sequence shown here is derived from an EMBL/GenBank/DDBJ whole genome shotgun (WGS) entry which is preliminary data.</text>
</comment>
<dbReference type="PATRIC" id="fig|1212489.4.peg.2653"/>
<keyword evidence="3" id="KW-1185">Reference proteome</keyword>
<name>A0A0W0SPM0_9GAMM</name>
<reference evidence="2 3" key="1">
    <citation type="submission" date="2015-11" db="EMBL/GenBank/DDBJ databases">
        <title>Genomic analysis of 38 Legionella species identifies large and diverse effector repertoires.</title>
        <authorList>
            <person name="Burstein D."/>
            <person name="Amaro F."/>
            <person name="Zusman T."/>
            <person name="Lifshitz Z."/>
            <person name="Cohen O."/>
            <person name="Gilbert J.A."/>
            <person name="Pupko T."/>
            <person name="Shuman H.A."/>
            <person name="Segal G."/>
        </authorList>
    </citation>
    <scope>NUCLEOTIDE SEQUENCE [LARGE SCALE GENOMIC DNA]</scope>
    <source>
        <strain evidence="2 3">ATCC 700990</strain>
    </source>
</reference>
<dbReference type="EMBL" id="LNXY01000028">
    <property type="protein sequence ID" value="KTC85346.1"/>
    <property type="molecule type" value="Genomic_DNA"/>
</dbReference>
<feature type="transmembrane region" description="Helical" evidence="1">
    <location>
        <begin position="97"/>
        <end position="120"/>
    </location>
</feature>
<evidence type="ECO:0000256" key="1">
    <source>
        <dbReference type="SAM" id="Phobius"/>
    </source>
</evidence>
<dbReference type="STRING" id="1212489.Ldro_2518"/>
<accession>A0A0W0SPM0</accession>
<sequence>MARSFLKVDLQTCLASINTIPISELKYYLLLTYHSLKNADAEKYQEFLDELIVFSQKLTEFLNPNTDTLDPRLLEEIQLSYKRLCDFSKTNTVSIKIGYALIDIGSVLLAVFTGILGGLIGGGAGLVRSLLTFSNPLRHLADGLITGLSFGAAIGFRAPKKIFKDELSRQLKFCLNSIDSNMQEVQAQIVKPLPHYRKQVEERLLTDCFSGDSEAYEAFLRGNHDYQIVALSARFVSPNLEGYLGQHACIAFSLPNQSEPELIEFSLGKSDVKNRVPTETDERTVTGEKLVEMMALHQQLQVTQTCTYGYALTKMKAGENDCYRYVEKILVGTGQETTTVKRFNGAENWVGKNIVGFFVKKLSPFSQDVLQTSLAVPSTLE</sequence>
<dbReference type="RefSeq" id="WP_058496801.1">
    <property type="nucleotide sequence ID" value="NZ_CAAAIU010000008.1"/>
</dbReference>
<dbReference type="Proteomes" id="UP000054736">
    <property type="component" value="Unassembled WGS sequence"/>
</dbReference>
<keyword evidence="1" id="KW-0472">Membrane</keyword>